<dbReference type="Proteomes" id="UP000246058">
    <property type="component" value="Chromosome"/>
</dbReference>
<gene>
    <name evidence="2" type="ORF">DK427_20705</name>
</gene>
<dbReference type="AlphaFoldDB" id="A0A2U8VVK0"/>
<dbReference type="GO" id="GO:0003677">
    <property type="term" value="F:DNA binding"/>
    <property type="evidence" value="ECO:0007669"/>
    <property type="project" value="InterPro"/>
</dbReference>
<evidence type="ECO:0000313" key="2">
    <source>
        <dbReference type="EMBL" id="AWN37853.1"/>
    </source>
</evidence>
<keyword evidence="1" id="KW-0812">Transmembrane</keyword>
<reference evidence="2 3" key="1">
    <citation type="submission" date="2018-05" db="EMBL/GenBank/DDBJ databases">
        <title>Complete Genome Sequence of Methylobacterium sp. 17Sr1-43.</title>
        <authorList>
            <person name="Srinivasan S."/>
        </authorList>
    </citation>
    <scope>NUCLEOTIDE SEQUENCE [LARGE SCALE GENOMIC DNA]</scope>
    <source>
        <strain evidence="2 3">17Sr1-43</strain>
    </source>
</reference>
<evidence type="ECO:0008006" key="4">
    <source>
        <dbReference type="Google" id="ProtNLM"/>
    </source>
</evidence>
<dbReference type="KEGG" id="meti:DK427_20705"/>
<accession>A0A2U8VVK0</accession>
<feature type="transmembrane region" description="Helical" evidence="1">
    <location>
        <begin position="31"/>
        <end position="49"/>
    </location>
</feature>
<dbReference type="InterPro" id="IPR011067">
    <property type="entry name" value="Plasmid_toxin/cell-grow_inhib"/>
</dbReference>
<protein>
    <recommendedName>
        <fullName evidence="4">Type II toxin-antitoxin system PemK/MazF family toxin</fullName>
    </recommendedName>
</protein>
<dbReference type="SUPFAM" id="SSF50118">
    <property type="entry name" value="Cell growth inhibitor/plasmid maintenance toxic component"/>
    <property type="match status" value="1"/>
</dbReference>
<proteinExistence type="predicted"/>
<name>A0A2U8VVK0_9HYPH</name>
<sequence length="117" mass="12306">MPTSEPTLGAGAVVIIPFPYADRLAEKRRPAVVISNASVAAAGFVWIAMITSARNAPMADDLPIADLARAGLAKPSVVRPLKIACIDGARVLRRAGDLDSAAAERLFDRVRSLIGRS</sequence>
<evidence type="ECO:0000313" key="3">
    <source>
        <dbReference type="Proteomes" id="UP000246058"/>
    </source>
</evidence>
<dbReference type="Gene3D" id="2.30.30.110">
    <property type="match status" value="1"/>
</dbReference>
<dbReference type="EMBL" id="CP029551">
    <property type="protein sequence ID" value="AWN37853.1"/>
    <property type="molecule type" value="Genomic_DNA"/>
</dbReference>
<keyword evidence="1" id="KW-0472">Membrane</keyword>
<keyword evidence="1" id="KW-1133">Transmembrane helix</keyword>
<dbReference type="OrthoDB" id="9813449at2"/>
<keyword evidence="3" id="KW-1185">Reference proteome</keyword>
<evidence type="ECO:0000256" key="1">
    <source>
        <dbReference type="SAM" id="Phobius"/>
    </source>
</evidence>
<dbReference type="Pfam" id="PF02452">
    <property type="entry name" value="PemK_toxin"/>
    <property type="match status" value="1"/>
</dbReference>
<organism evidence="2 3">
    <name type="scientific">Methylobacterium radiodurans</name>
    <dbReference type="NCBI Taxonomy" id="2202828"/>
    <lineage>
        <taxon>Bacteria</taxon>
        <taxon>Pseudomonadati</taxon>
        <taxon>Pseudomonadota</taxon>
        <taxon>Alphaproteobacteria</taxon>
        <taxon>Hyphomicrobiales</taxon>
        <taxon>Methylobacteriaceae</taxon>
        <taxon>Methylobacterium</taxon>
    </lineage>
</organism>
<dbReference type="RefSeq" id="WP_109952989.1">
    <property type="nucleotide sequence ID" value="NZ_CP029551.1"/>
</dbReference>
<dbReference type="InterPro" id="IPR003477">
    <property type="entry name" value="PemK-like"/>
</dbReference>